<keyword evidence="2" id="KW-0328">Glycosyltransferase</keyword>
<reference evidence="5" key="1">
    <citation type="submission" date="2018-05" db="EMBL/GenBank/DDBJ databases">
        <authorList>
            <person name="Lanie J.A."/>
            <person name="Ng W.-L."/>
            <person name="Kazmierczak K.M."/>
            <person name="Andrzejewski T.M."/>
            <person name="Davidsen T.M."/>
            <person name="Wayne K.J."/>
            <person name="Tettelin H."/>
            <person name="Glass J.I."/>
            <person name="Rusch D."/>
            <person name="Podicherti R."/>
            <person name="Tsui H.-C.T."/>
            <person name="Winkler M.E."/>
        </authorList>
    </citation>
    <scope>NUCLEOTIDE SEQUENCE</scope>
</reference>
<evidence type="ECO:0000256" key="3">
    <source>
        <dbReference type="ARBA" id="ARBA00022679"/>
    </source>
</evidence>
<organism evidence="5">
    <name type="scientific">marine metagenome</name>
    <dbReference type="NCBI Taxonomy" id="408172"/>
    <lineage>
        <taxon>unclassified sequences</taxon>
        <taxon>metagenomes</taxon>
        <taxon>ecological metagenomes</taxon>
    </lineage>
</organism>
<evidence type="ECO:0000256" key="1">
    <source>
        <dbReference type="ARBA" id="ARBA00006739"/>
    </source>
</evidence>
<dbReference type="InterPro" id="IPR001173">
    <property type="entry name" value="Glyco_trans_2-like"/>
</dbReference>
<dbReference type="InterPro" id="IPR029044">
    <property type="entry name" value="Nucleotide-diphossugar_trans"/>
</dbReference>
<gene>
    <name evidence="5" type="ORF">METZ01_LOCUS197134</name>
</gene>
<evidence type="ECO:0000259" key="4">
    <source>
        <dbReference type="Pfam" id="PF00535"/>
    </source>
</evidence>
<dbReference type="CDD" id="cd04186">
    <property type="entry name" value="GT_2_like_c"/>
    <property type="match status" value="1"/>
</dbReference>
<dbReference type="GO" id="GO:0016757">
    <property type="term" value="F:glycosyltransferase activity"/>
    <property type="evidence" value="ECO:0007669"/>
    <property type="project" value="UniProtKB-KW"/>
</dbReference>
<dbReference type="AlphaFoldDB" id="A0A382E0P7"/>
<accession>A0A382E0P7</accession>
<comment type="similarity">
    <text evidence="1">Belongs to the glycosyltransferase 2 family.</text>
</comment>
<keyword evidence="3" id="KW-0808">Transferase</keyword>
<sequence length="350" mass="40395">MENNSQPLVSIIILNYNAGQLLLDCVNSIKKSNYSNFEIIIVDNLSNDQSHKKCKSKFPEVKLIENKENLGYCEGNNVGIRHATGKFIVIMNPDTEVSPSWLHELIIAYEKQGEGIFQPKILSLKEKNILQSTGNMIHLFGFGFSRDLGIIDSNEHDSIEQIGYAAGTCFFTSAEVFKKVGLFDPFIFLYHDDLDFCWRAAQIGIKSYYVPEAKIFHVKSYNLKWSSKKFYWLERNRKYCILTHYSETTYSKMRSQLFLSEIIIWLTYFAKGFLLAKIKADLDISQNKNKIKKRYIELENKKLIEDTKLIETFPDSVFISEYISQNWSSVIFNKLISKLSIGAKGNILKS</sequence>
<dbReference type="PANTHER" id="PTHR43179">
    <property type="entry name" value="RHAMNOSYLTRANSFERASE WBBL"/>
    <property type="match status" value="1"/>
</dbReference>
<evidence type="ECO:0000256" key="2">
    <source>
        <dbReference type="ARBA" id="ARBA00022676"/>
    </source>
</evidence>
<dbReference type="SUPFAM" id="SSF53448">
    <property type="entry name" value="Nucleotide-diphospho-sugar transferases"/>
    <property type="match status" value="1"/>
</dbReference>
<dbReference type="Pfam" id="PF00535">
    <property type="entry name" value="Glycos_transf_2"/>
    <property type="match status" value="1"/>
</dbReference>
<name>A0A382E0P7_9ZZZZ</name>
<feature type="domain" description="Glycosyltransferase 2-like" evidence="4">
    <location>
        <begin position="10"/>
        <end position="179"/>
    </location>
</feature>
<dbReference type="Gene3D" id="3.90.550.10">
    <property type="entry name" value="Spore Coat Polysaccharide Biosynthesis Protein SpsA, Chain A"/>
    <property type="match status" value="1"/>
</dbReference>
<protein>
    <recommendedName>
        <fullName evidence="4">Glycosyltransferase 2-like domain-containing protein</fullName>
    </recommendedName>
</protein>
<evidence type="ECO:0000313" key="5">
    <source>
        <dbReference type="EMBL" id="SVB44280.1"/>
    </source>
</evidence>
<proteinExistence type="inferred from homology"/>
<dbReference type="EMBL" id="UINC01042102">
    <property type="protein sequence ID" value="SVB44280.1"/>
    <property type="molecule type" value="Genomic_DNA"/>
</dbReference>
<dbReference type="PANTHER" id="PTHR43179:SF12">
    <property type="entry name" value="GALACTOFURANOSYLTRANSFERASE GLFT2"/>
    <property type="match status" value="1"/>
</dbReference>